<sequence length="134" mass="15439">MIYCSALAQLDQLEDFLVKQKQFQTNPYTKHFQTNHPKIGRTTSPKKRTSPATSPTTKLVQQLLQQQNWSSNFSNDRFGRTTTPTADLVFRFLRQKNWSNNFSNSRFGRTTSPITESPEQVIDEYIVSYLLGGT</sequence>
<name>A0A821NJQ5_9BILA</name>
<evidence type="ECO:0000313" key="3">
    <source>
        <dbReference type="Proteomes" id="UP000663848"/>
    </source>
</evidence>
<comment type="caution">
    <text evidence="2">The sequence shown here is derived from an EMBL/GenBank/DDBJ whole genome shotgun (WGS) entry which is preliminary data.</text>
</comment>
<protein>
    <submittedName>
        <fullName evidence="2">Uncharacterized protein</fullName>
    </submittedName>
</protein>
<evidence type="ECO:0000256" key="1">
    <source>
        <dbReference type="SAM" id="MobiDB-lite"/>
    </source>
</evidence>
<dbReference type="AlphaFoldDB" id="A0A821NJQ5"/>
<organism evidence="2 3">
    <name type="scientific">Rotaria socialis</name>
    <dbReference type="NCBI Taxonomy" id="392032"/>
    <lineage>
        <taxon>Eukaryota</taxon>
        <taxon>Metazoa</taxon>
        <taxon>Spiralia</taxon>
        <taxon>Gnathifera</taxon>
        <taxon>Rotifera</taxon>
        <taxon>Eurotatoria</taxon>
        <taxon>Bdelloidea</taxon>
        <taxon>Philodinida</taxon>
        <taxon>Philodinidae</taxon>
        <taxon>Rotaria</taxon>
    </lineage>
</organism>
<accession>A0A821NJQ5</accession>
<evidence type="ECO:0000313" key="2">
    <source>
        <dbReference type="EMBL" id="CAF4787229.1"/>
    </source>
</evidence>
<gene>
    <name evidence="2" type="ORF">QYT958_LOCUS23065</name>
</gene>
<feature type="region of interest" description="Disordered" evidence="1">
    <location>
        <begin position="30"/>
        <end position="55"/>
    </location>
</feature>
<reference evidence="2" key="1">
    <citation type="submission" date="2021-02" db="EMBL/GenBank/DDBJ databases">
        <authorList>
            <person name="Nowell W R."/>
        </authorList>
    </citation>
    <scope>NUCLEOTIDE SEQUENCE</scope>
</reference>
<dbReference type="Proteomes" id="UP000663848">
    <property type="component" value="Unassembled WGS sequence"/>
</dbReference>
<dbReference type="EMBL" id="CAJOBR010004578">
    <property type="protein sequence ID" value="CAF4787229.1"/>
    <property type="molecule type" value="Genomic_DNA"/>
</dbReference>
<proteinExistence type="predicted"/>